<keyword evidence="2" id="KW-1185">Reference proteome</keyword>
<protein>
    <submittedName>
        <fullName evidence="1">Dimethylarginine dimethylaminohydrolase family protein</fullName>
    </submittedName>
</protein>
<reference evidence="2" key="1">
    <citation type="journal article" date="2019" name="Int. J. Syst. Evol. Microbiol.">
        <title>The Global Catalogue of Microorganisms (GCM) 10K type strain sequencing project: providing services to taxonomists for standard genome sequencing and annotation.</title>
        <authorList>
            <consortium name="The Broad Institute Genomics Platform"/>
            <consortium name="The Broad Institute Genome Sequencing Center for Infectious Disease"/>
            <person name="Wu L."/>
            <person name="Ma J."/>
        </authorList>
    </citation>
    <scope>NUCLEOTIDE SEQUENCE [LARGE SCALE GENOMIC DNA]</scope>
    <source>
        <strain evidence="2">CCUG 56698</strain>
    </source>
</reference>
<dbReference type="EMBL" id="JBHTEF010000001">
    <property type="protein sequence ID" value="MFC7581794.1"/>
    <property type="molecule type" value="Genomic_DNA"/>
</dbReference>
<dbReference type="PANTHER" id="PTHR47271:SF2">
    <property type="entry name" value="ARGININE DEIMINASE"/>
    <property type="match status" value="1"/>
</dbReference>
<dbReference type="PANTHER" id="PTHR47271">
    <property type="entry name" value="ARGININE DEIMINASE"/>
    <property type="match status" value="1"/>
</dbReference>
<dbReference type="RefSeq" id="WP_380975401.1">
    <property type="nucleotide sequence ID" value="NZ_JBHTEF010000001.1"/>
</dbReference>
<dbReference type="Gene3D" id="3.75.10.10">
    <property type="entry name" value="L-arginine/glycine Amidinotransferase, Chain A"/>
    <property type="match status" value="1"/>
</dbReference>
<organism evidence="1 2">
    <name type="scientific">Schaalia naturae</name>
    <dbReference type="NCBI Taxonomy" id="635203"/>
    <lineage>
        <taxon>Bacteria</taxon>
        <taxon>Bacillati</taxon>
        <taxon>Actinomycetota</taxon>
        <taxon>Actinomycetes</taxon>
        <taxon>Actinomycetales</taxon>
        <taxon>Actinomycetaceae</taxon>
        <taxon>Schaalia</taxon>
    </lineage>
</organism>
<accession>A0ABW2SPI3</accession>
<dbReference type="Pfam" id="PF19420">
    <property type="entry name" value="DDAH_eukar"/>
    <property type="match status" value="1"/>
</dbReference>
<dbReference type="SUPFAM" id="SSF55909">
    <property type="entry name" value="Pentein"/>
    <property type="match status" value="1"/>
</dbReference>
<proteinExistence type="predicted"/>
<comment type="caution">
    <text evidence="1">The sequence shown here is derived from an EMBL/GenBank/DDBJ whole genome shotgun (WGS) entry which is preliminary data.</text>
</comment>
<name>A0ABW2SPI3_9ACTO</name>
<dbReference type="Proteomes" id="UP001596527">
    <property type="component" value="Unassembled WGS sequence"/>
</dbReference>
<evidence type="ECO:0000313" key="2">
    <source>
        <dbReference type="Proteomes" id="UP001596527"/>
    </source>
</evidence>
<gene>
    <name evidence="1" type="ORF">ACFQWG_11375</name>
</gene>
<evidence type="ECO:0000313" key="1">
    <source>
        <dbReference type="EMBL" id="MFC7581794.1"/>
    </source>
</evidence>
<sequence length="288" mass="32295">MADVPAEKTYVTNATNVLKKVLMCSPVHYRFNAINVITAEWMKKGDTEKNEVMVREWQTLVDAYAENGVEVVQVEPHAECEVMTFARDFGCMVKEGAVIGHFRHPARQVETTFYEAKLKELGVPIVARVNAGCMEGGDFWMLDEHTLAWGLVDRTDEAGVANLREQLWKYGYTVIGVPVNPDNLHLDMCFNIVAPQVALAVPEQLPYQFLKALDRRRFEIIPVSAEDVFKHGCNVQAIGDGRVIAIEKNKHINDKMRALGLEVIDVPFDQILHAGGGPHCLTQPVERP</sequence>